<comment type="caution">
    <text evidence="1">The sequence shown here is derived from an EMBL/GenBank/DDBJ whole genome shotgun (WGS) entry which is preliminary data.</text>
</comment>
<keyword evidence="2" id="KW-1185">Reference proteome</keyword>
<accession>A0ABQ1W0N9</accession>
<evidence type="ECO:0000313" key="1">
    <source>
        <dbReference type="EMBL" id="GGG07035.1"/>
    </source>
</evidence>
<protein>
    <submittedName>
        <fullName evidence="1">Uncharacterized protein</fullName>
    </submittedName>
</protein>
<sequence>MYLYNKRKISELLNTVQALKDIITDDTDDSFSCPYDKLIICSEELPSQEFLAIIKPAMYQTEDDETHYRYRLVYELFSVQWKQMNPKAATTSIMLNPWKHRLTPAAVLKIIDFVIGSHHFAYVVKSDDKVDYLHTVTSEELSKCLFVGYQKKPPTNYMMLDQTFLYGKSKGQQVKNYDKAEEQGISDITWTRVEKTRKIRDKNARLTVFQFLFDDRSDALKNMLVVDTGRFSGRDKIIRRIKKYGTFQAAYMSLNAQEKRKLRNHEAFKNPKMNLFEAFRTDLDIWLSTSPILRLMKTNLDAVEKSWNNQDISYRTDMKVNPICSEYKPITTSLIGFNKVYSPTRSNHFSEHVIPLY</sequence>
<evidence type="ECO:0000313" key="2">
    <source>
        <dbReference type="Proteomes" id="UP000608420"/>
    </source>
</evidence>
<dbReference type="RefSeq" id="WP_120464019.1">
    <property type="nucleotide sequence ID" value="NZ_BMIW01000023.1"/>
</dbReference>
<gene>
    <name evidence="1" type="ORF">GCM10010913_31060</name>
</gene>
<dbReference type="EMBL" id="BMIW01000023">
    <property type="protein sequence ID" value="GGG07035.1"/>
    <property type="molecule type" value="Genomic_DNA"/>
</dbReference>
<reference evidence="2" key="1">
    <citation type="journal article" date="2019" name="Int. J. Syst. Evol. Microbiol.">
        <title>The Global Catalogue of Microorganisms (GCM) 10K type strain sequencing project: providing services to taxonomists for standard genome sequencing and annotation.</title>
        <authorList>
            <consortium name="The Broad Institute Genomics Platform"/>
            <consortium name="The Broad Institute Genome Sequencing Center for Infectious Disease"/>
            <person name="Wu L."/>
            <person name="Ma J."/>
        </authorList>
    </citation>
    <scope>NUCLEOTIDE SEQUENCE [LARGE SCALE GENOMIC DNA]</scope>
    <source>
        <strain evidence="2">CGMCC 1.15420</strain>
    </source>
</reference>
<dbReference type="Proteomes" id="UP000608420">
    <property type="component" value="Unassembled WGS sequence"/>
</dbReference>
<name>A0ABQ1W0N9_9BACL</name>
<organism evidence="1 2">
    <name type="scientific">Paenibacillus aceti</name>
    <dbReference type="NCBI Taxonomy" id="1820010"/>
    <lineage>
        <taxon>Bacteria</taxon>
        <taxon>Bacillati</taxon>
        <taxon>Bacillota</taxon>
        <taxon>Bacilli</taxon>
        <taxon>Bacillales</taxon>
        <taxon>Paenibacillaceae</taxon>
        <taxon>Paenibacillus</taxon>
    </lineage>
</organism>
<proteinExistence type="predicted"/>